<dbReference type="OrthoDB" id="20872at2759"/>
<dbReference type="EMBL" id="LFZO01000855">
    <property type="protein sequence ID" value="KXS95995.1"/>
    <property type="molecule type" value="Genomic_DNA"/>
</dbReference>
<dbReference type="Proteomes" id="UP000073492">
    <property type="component" value="Unassembled WGS sequence"/>
</dbReference>
<comment type="caution">
    <text evidence="4">The sequence shown here is derived from an EMBL/GenBank/DDBJ whole genome shotgun (WGS) entry which is preliminary data.</text>
</comment>
<evidence type="ECO:0000256" key="1">
    <source>
        <dbReference type="SAM" id="MobiDB-lite"/>
    </source>
</evidence>
<dbReference type="PANTHER" id="PTHR10622">
    <property type="entry name" value="HET DOMAIN-CONTAINING PROTEIN"/>
    <property type="match status" value="1"/>
</dbReference>
<protein>
    <submittedName>
        <fullName evidence="4">Uncharacterized protein</fullName>
    </submittedName>
</protein>
<dbReference type="Pfam" id="PF06985">
    <property type="entry name" value="HET"/>
    <property type="match status" value="1"/>
</dbReference>
<feature type="domain" description="Heterokaryon incompatibility" evidence="2">
    <location>
        <begin position="20"/>
        <end position="124"/>
    </location>
</feature>
<dbReference type="InterPro" id="IPR058525">
    <property type="entry name" value="DUF8212"/>
</dbReference>
<name>A0A139H0K4_9PEZI</name>
<dbReference type="InterPro" id="IPR010730">
    <property type="entry name" value="HET"/>
</dbReference>
<dbReference type="Pfam" id="PF26640">
    <property type="entry name" value="DUF8212"/>
    <property type="match status" value="1"/>
</dbReference>
<feature type="domain" description="DUF8212" evidence="3">
    <location>
        <begin position="246"/>
        <end position="269"/>
    </location>
</feature>
<evidence type="ECO:0000259" key="2">
    <source>
        <dbReference type="Pfam" id="PF06985"/>
    </source>
</evidence>
<feature type="compositionally biased region" description="Basic and acidic residues" evidence="1">
    <location>
        <begin position="456"/>
        <end position="466"/>
    </location>
</feature>
<gene>
    <name evidence="4" type="ORF">AC579_9348</name>
</gene>
<evidence type="ECO:0000313" key="5">
    <source>
        <dbReference type="Proteomes" id="UP000073492"/>
    </source>
</evidence>
<accession>A0A139H0K4</accession>
<organism evidence="4 5">
    <name type="scientific">Pseudocercospora musae</name>
    <dbReference type="NCBI Taxonomy" id="113226"/>
    <lineage>
        <taxon>Eukaryota</taxon>
        <taxon>Fungi</taxon>
        <taxon>Dikarya</taxon>
        <taxon>Ascomycota</taxon>
        <taxon>Pezizomycotina</taxon>
        <taxon>Dothideomycetes</taxon>
        <taxon>Dothideomycetidae</taxon>
        <taxon>Mycosphaerellales</taxon>
        <taxon>Mycosphaerellaceae</taxon>
        <taxon>Pseudocercospora</taxon>
    </lineage>
</organism>
<dbReference type="PANTHER" id="PTHR10622:SF12">
    <property type="entry name" value="HET DOMAIN-CONTAINING PROTEIN"/>
    <property type="match status" value="1"/>
</dbReference>
<dbReference type="STRING" id="113226.A0A139H0K4"/>
<evidence type="ECO:0000313" key="4">
    <source>
        <dbReference type="EMBL" id="KXS95995.1"/>
    </source>
</evidence>
<reference evidence="4 5" key="1">
    <citation type="submission" date="2015-07" db="EMBL/GenBank/DDBJ databases">
        <title>Comparative genomics of the Sigatoka disease complex on banana suggests a link between parallel evolutionary changes in Pseudocercospora fijiensis and Pseudocercospora eumusae and increased virulence on the banana host.</title>
        <authorList>
            <person name="Chang T.-C."/>
            <person name="Salvucci A."/>
            <person name="Crous P.W."/>
            <person name="Stergiopoulos I."/>
        </authorList>
    </citation>
    <scope>NUCLEOTIDE SEQUENCE [LARGE SCALE GENOMIC DNA]</scope>
    <source>
        <strain evidence="4 5">CBS 116634</strain>
    </source>
</reference>
<sequence>MRLIDIETLELHEFEKPPPYAILSHRWTDDEISFQSFTTPGKRQGRGFNKIRDFCAVLKAYPHLTERVEWNATSKSRETIKVRWAWVDTCCIDKRNSAELSETINSMWTYYRDARFCIAYLSDVPECEDFEASFIASEWFQRGWTLQELLAPSEVWFCNASWNMVGCKCLVSLWKARDFLRILSKASNIPVYYLDDPTREKHQMASIAQKMSWASMRKTSRPEDVAYCLLGLFNITMPLVYGEGQNAFRRLQQEILRHSNDESIFAWRPSDDCAEGGDSGILAPSPEFFARAQHMHRCNLIPRQPYRVTNKGIKMQAPLIKVSQDLYLLQINCVEIPGVDGPVSDPSYLSSGITHGAHGCMVPLKKDVNGIFLRANMHRGQGEEEEEEAREVPLDEDTLVKESTIYIHAHTPPAIRTDPDYIASRVHVVAHDCLSSQPLAVIWYDRSSGSSGAATGHDESFVEESRQYCGGEDEGRQDSLVSGDGTGASLPRGLVLPRAPTSMSSEMMTTTGMFGEKRMSFQSTASSSGIPGAARRLIQQAYLPSHVGRPPRFVESSSDSRRDERK</sequence>
<evidence type="ECO:0000259" key="3">
    <source>
        <dbReference type="Pfam" id="PF26640"/>
    </source>
</evidence>
<proteinExistence type="predicted"/>
<keyword evidence="5" id="KW-1185">Reference proteome</keyword>
<feature type="region of interest" description="Disordered" evidence="1">
    <location>
        <begin position="541"/>
        <end position="566"/>
    </location>
</feature>
<feature type="region of interest" description="Disordered" evidence="1">
    <location>
        <begin position="453"/>
        <end position="498"/>
    </location>
</feature>
<dbReference type="AlphaFoldDB" id="A0A139H0K4"/>